<dbReference type="PANTHER" id="PTHR11239:SF14">
    <property type="entry name" value="DNA-DIRECTED RNA POLYMERASE I SUBUNIT RPA12"/>
    <property type="match status" value="1"/>
</dbReference>
<dbReference type="Gene3D" id="2.20.25.10">
    <property type="match status" value="1"/>
</dbReference>
<gene>
    <name evidence="15" type="primary">POLR1H</name>
</gene>
<dbReference type="GeneTree" id="ENSGT00390000008126"/>
<keyword evidence="6 12" id="KW-0863">Zinc-finger</keyword>
<dbReference type="GO" id="GO:0003899">
    <property type="term" value="F:DNA-directed RNA polymerase activity"/>
    <property type="evidence" value="ECO:0007669"/>
    <property type="project" value="InterPro"/>
</dbReference>
<evidence type="ECO:0000259" key="14">
    <source>
        <dbReference type="PROSITE" id="PS51133"/>
    </source>
</evidence>
<feature type="chain" id="PRO_5019213814" description="DNA-directed RNA polymerase I subunit RPA12" evidence="13">
    <location>
        <begin position="16"/>
        <end position="136"/>
    </location>
</feature>
<evidence type="ECO:0000313" key="15">
    <source>
        <dbReference type="Ensembl" id="ENSUMAP00000026346"/>
    </source>
</evidence>
<evidence type="ECO:0000256" key="7">
    <source>
        <dbReference type="ARBA" id="ARBA00022833"/>
    </source>
</evidence>
<feature type="signal peptide" evidence="13">
    <location>
        <begin position="1"/>
        <end position="15"/>
    </location>
</feature>
<dbReference type="PANTHER" id="PTHR11239">
    <property type="entry name" value="DNA-DIRECTED RNA POLYMERASE"/>
    <property type="match status" value="1"/>
</dbReference>
<evidence type="ECO:0000256" key="13">
    <source>
        <dbReference type="SAM" id="SignalP"/>
    </source>
</evidence>
<accession>A0A452UYZ3</accession>
<comment type="function">
    <text evidence="11">Core component of RNA polymerase I (Pol I), a DNA-dependent RNA polymerase which synthesizes ribosomal RNA precursors using the four ribonucleoside triphosphates as substrates. Can mediate Pol I proofreading of the nascent RNA transcript. Anchors into the Pol I active site to monitor transcription fidelity and cleave mis-incorporated 5'-ribonucleotides.</text>
</comment>
<dbReference type="PROSITE" id="PS00466">
    <property type="entry name" value="ZF_TFIIS_1"/>
    <property type="match status" value="1"/>
</dbReference>
<dbReference type="GO" id="GO:0005736">
    <property type="term" value="C:RNA polymerase I complex"/>
    <property type="evidence" value="ECO:0007669"/>
    <property type="project" value="Ensembl"/>
</dbReference>
<evidence type="ECO:0000256" key="11">
    <source>
        <dbReference type="ARBA" id="ARBA00044497"/>
    </source>
</evidence>
<evidence type="ECO:0000256" key="10">
    <source>
        <dbReference type="ARBA" id="ARBA00031781"/>
    </source>
</evidence>
<keyword evidence="5" id="KW-0479">Metal-binding</keyword>
<dbReference type="PROSITE" id="PS51133">
    <property type="entry name" value="ZF_TFIIS_2"/>
    <property type="match status" value="1"/>
</dbReference>
<dbReference type="FunFam" id="2.20.25.10:FF:000020">
    <property type="entry name" value="DNA-directed RNA polymerase subunit"/>
    <property type="match status" value="1"/>
</dbReference>
<dbReference type="SUPFAM" id="SSF57783">
    <property type="entry name" value="Zinc beta-ribbon"/>
    <property type="match status" value="1"/>
</dbReference>
<dbReference type="GO" id="GO:0006363">
    <property type="term" value="P:termination of RNA polymerase I transcription"/>
    <property type="evidence" value="ECO:0007669"/>
    <property type="project" value="TreeGrafter"/>
</dbReference>
<evidence type="ECO:0000256" key="6">
    <source>
        <dbReference type="ARBA" id="ARBA00022771"/>
    </source>
</evidence>
<keyword evidence="8" id="KW-0804">Transcription</keyword>
<dbReference type="Pfam" id="PF01096">
    <property type="entry name" value="Zn_ribbon_TFIIS"/>
    <property type="match status" value="1"/>
</dbReference>
<dbReference type="Ensembl" id="ENSUMAT00000031190.1">
    <property type="protein sequence ID" value="ENSUMAP00000026346.1"/>
    <property type="gene ID" value="ENSUMAG00000019177.1"/>
</dbReference>
<evidence type="ECO:0000256" key="8">
    <source>
        <dbReference type="ARBA" id="ARBA00023163"/>
    </source>
</evidence>
<keyword evidence="7" id="KW-0862">Zinc</keyword>
<evidence type="ECO:0000256" key="3">
    <source>
        <dbReference type="ARBA" id="ARBA00018784"/>
    </source>
</evidence>
<evidence type="ECO:0000256" key="2">
    <source>
        <dbReference type="ARBA" id="ARBA00008925"/>
    </source>
</evidence>
<dbReference type="SMART" id="SM00440">
    <property type="entry name" value="ZnF_C2C2"/>
    <property type="match status" value="1"/>
</dbReference>
<comment type="subcellular location">
    <subcellularLocation>
        <location evidence="1">Nucleus</location>
        <location evidence="1">Nucleolus</location>
    </subcellularLocation>
</comment>
<proteinExistence type="inferred from homology"/>
<sequence>MKSISFILLGIKILAQHINLSSELSVRVGGHGLEGESGLPPSGIKYREDVAYVRCGPCDFEGKVVNTCIVFNKLGTAVPVSVDEGPEFQGPVVDRRCSRCGHEGMAYHTRQMRSADEGQTVFYTCTSCRFQEKEDS</sequence>
<protein>
    <recommendedName>
        <fullName evidence="3">DNA-directed RNA polymerase I subunit RPA12</fullName>
    </recommendedName>
    <alternativeName>
        <fullName evidence="10">DNA-directed RNA polymerase I subunit H</fullName>
    </alternativeName>
</protein>
<dbReference type="CDD" id="cd10507">
    <property type="entry name" value="Zn-ribbon_RPA12"/>
    <property type="match status" value="1"/>
</dbReference>
<evidence type="ECO:0000256" key="9">
    <source>
        <dbReference type="ARBA" id="ARBA00023242"/>
    </source>
</evidence>
<evidence type="ECO:0000256" key="12">
    <source>
        <dbReference type="PROSITE-ProRule" id="PRU00472"/>
    </source>
</evidence>
<keyword evidence="13" id="KW-0732">Signal</keyword>
<reference evidence="15" key="1">
    <citation type="submission" date="2019-03" db="UniProtKB">
        <authorList>
            <consortium name="Ensembl"/>
        </authorList>
    </citation>
    <scope>IDENTIFICATION</scope>
</reference>
<dbReference type="AlphaFoldDB" id="A0A452UYZ3"/>
<evidence type="ECO:0000256" key="5">
    <source>
        <dbReference type="ARBA" id="ARBA00022723"/>
    </source>
</evidence>
<dbReference type="GO" id="GO:0003676">
    <property type="term" value="F:nucleic acid binding"/>
    <property type="evidence" value="ECO:0007669"/>
    <property type="project" value="InterPro"/>
</dbReference>
<feature type="domain" description="TFIIS-type" evidence="14">
    <location>
        <begin position="93"/>
        <end position="133"/>
    </location>
</feature>
<keyword evidence="9" id="KW-0539">Nucleus</keyword>
<keyword evidence="4" id="KW-0240">DNA-directed RNA polymerase</keyword>
<organism evidence="15">
    <name type="scientific">Ursus maritimus</name>
    <name type="common">Polar bear</name>
    <name type="synonym">Thalarctos maritimus</name>
    <dbReference type="NCBI Taxonomy" id="29073"/>
    <lineage>
        <taxon>Eukaryota</taxon>
        <taxon>Metazoa</taxon>
        <taxon>Chordata</taxon>
        <taxon>Craniata</taxon>
        <taxon>Vertebrata</taxon>
        <taxon>Euteleostomi</taxon>
        <taxon>Mammalia</taxon>
        <taxon>Eutheria</taxon>
        <taxon>Laurasiatheria</taxon>
        <taxon>Carnivora</taxon>
        <taxon>Caniformia</taxon>
        <taxon>Ursidae</taxon>
        <taxon>Ursus</taxon>
    </lineage>
</organism>
<name>A0A452UYZ3_URSMA</name>
<evidence type="ECO:0000256" key="4">
    <source>
        <dbReference type="ARBA" id="ARBA00022478"/>
    </source>
</evidence>
<comment type="similarity">
    <text evidence="2">Belongs to the archaeal RpoM/eukaryotic RPA12/RPB9/RPC11 RNA polymerase family.</text>
</comment>
<dbReference type="InterPro" id="IPR034004">
    <property type="entry name" value="Zn_ribbon_RPA12_C"/>
</dbReference>
<dbReference type="InterPro" id="IPR001222">
    <property type="entry name" value="Znf_TFIIS"/>
</dbReference>
<dbReference type="GO" id="GO:0005654">
    <property type="term" value="C:nucleoplasm"/>
    <property type="evidence" value="ECO:0007669"/>
    <property type="project" value="UniProtKB-ARBA"/>
</dbReference>
<dbReference type="InterPro" id="IPR012164">
    <property type="entry name" value="Rpa12/Rpb9/Rpc10/TFS"/>
</dbReference>
<dbReference type="GO" id="GO:0008270">
    <property type="term" value="F:zinc ion binding"/>
    <property type="evidence" value="ECO:0007669"/>
    <property type="project" value="UniProtKB-KW"/>
</dbReference>
<evidence type="ECO:0000256" key="1">
    <source>
        <dbReference type="ARBA" id="ARBA00004604"/>
    </source>
</evidence>